<feature type="binding site" evidence="14">
    <location>
        <position position="75"/>
    </location>
    <ligand>
        <name>Na(+)</name>
        <dbReference type="ChEBI" id="CHEBI:29101"/>
        <note>structural</note>
    </ligand>
</feature>
<keyword evidence="6 14" id="KW-1133">Transmembrane helix</keyword>
<keyword evidence="5 14" id="KW-0479">Metal-binding</keyword>
<gene>
    <name evidence="14" type="primary">fluC</name>
    <name evidence="14" type="synonym">crcB</name>
    <name evidence="15" type="ORF">DFP98_103101</name>
</gene>
<evidence type="ECO:0000256" key="9">
    <source>
        <dbReference type="ARBA" id="ARBA00023136"/>
    </source>
</evidence>
<dbReference type="RefSeq" id="WP_116059388.1">
    <property type="nucleotide sequence ID" value="NZ_QRDZ01000003.1"/>
</dbReference>
<evidence type="ECO:0000256" key="6">
    <source>
        <dbReference type="ARBA" id="ARBA00022989"/>
    </source>
</evidence>
<evidence type="ECO:0000256" key="13">
    <source>
        <dbReference type="ARBA" id="ARBA00049940"/>
    </source>
</evidence>
<evidence type="ECO:0000313" key="15">
    <source>
        <dbReference type="EMBL" id="RED86248.1"/>
    </source>
</evidence>
<dbReference type="GO" id="GO:0140114">
    <property type="term" value="P:cellular detoxification of fluoride"/>
    <property type="evidence" value="ECO:0007669"/>
    <property type="project" value="UniProtKB-UniRule"/>
</dbReference>
<keyword evidence="9 14" id="KW-0472">Membrane</keyword>
<evidence type="ECO:0000256" key="8">
    <source>
        <dbReference type="ARBA" id="ARBA00023065"/>
    </source>
</evidence>
<keyword evidence="16" id="KW-1185">Reference proteome</keyword>
<keyword evidence="8 14" id="KW-0406">Ion transport</keyword>
<sequence length="129" mass="13040">MSGFGLTCLVGLGGSAGALLRYGVGRWIAAEGKPGFYGTLVVNLVGSLAMGVLIGIGLEQRNAAVYALTGIGFLGGLTTYSTLNVQKATLYRGGGAARRTLYLYLAATYVGGFALTAAGVGAGSLIYHL</sequence>
<comment type="subcellular location">
    <subcellularLocation>
        <location evidence="1 14">Cell membrane</location>
        <topology evidence="1 14">Multi-pass membrane protein</topology>
    </subcellularLocation>
</comment>
<dbReference type="Proteomes" id="UP000256977">
    <property type="component" value="Unassembled WGS sequence"/>
</dbReference>
<comment type="activity regulation">
    <text evidence="14">Na(+) is not transported, but it plays an essential structural role and its presence is essential for fluoride channel function.</text>
</comment>
<evidence type="ECO:0000256" key="3">
    <source>
        <dbReference type="ARBA" id="ARBA00022475"/>
    </source>
</evidence>
<dbReference type="PANTHER" id="PTHR28259">
    <property type="entry name" value="FLUORIDE EXPORT PROTEIN 1-RELATED"/>
    <property type="match status" value="1"/>
</dbReference>
<protein>
    <recommendedName>
        <fullName evidence="14">Fluoride-specific ion channel FluC</fullName>
    </recommendedName>
</protein>
<keyword evidence="10 14" id="KW-0407">Ion channel</keyword>
<evidence type="ECO:0000256" key="11">
    <source>
        <dbReference type="ARBA" id="ARBA00035120"/>
    </source>
</evidence>
<comment type="similarity">
    <text evidence="11 14">Belongs to the fluoride channel Fluc/FEX (TC 1.A.43) family.</text>
</comment>
<keyword evidence="4 14" id="KW-0812">Transmembrane</keyword>
<keyword evidence="2 14" id="KW-0813">Transport</keyword>
<dbReference type="AlphaFoldDB" id="A0A3D9KIB7"/>
<comment type="caution">
    <text evidence="15">The sequence shown here is derived from an EMBL/GenBank/DDBJ whole genome shotgun (WGS) entry which is preliminary data.</text>
</comment>
<feature type="binding site" evidence="14">
    <location>
        <position position="78"/>
    </location>
    <ligand>
        <name>Na(+)</name>
        <dbReference type="ChEBI" id="CHEBI:29101"/>
        <note>structural</note>
    </ligand>
</feature>
<dbReference type="Pfam" id="PF02537">
    <property type="entry name" value="CRCB"/>
    <property type="match status" value="1"/>
</dbReference>
<name>A0A3D9KIB7_9BACL</name>
<dbReference type="InterPro" id="IPR003691">
    <property type="entry name" value="FluC"/>
</dbReference>
<evidence type="ECO:0000256" key="7">
    <source>
        <dbReference type="ARBA" id="ARBA00023053"/>
    </source>
</evidence>
<evidence type="ECO:0000256" key="1">
    <source>
        <dbReference type="ARBA" id="ARBA00004651"/>
    </source>
</evidence>
<comment type="catalytic activity">
    <reaction evidence="12">
        <text>fluoride(in) = fluoride(out)</text>
        <dbReference type="Rhea" id="RHEA:76159"/>
        <dbReference type="ChEBI" id="CHEBI:17051"/>
    </reaction>
    <physiologicalReaction direction="left-to-right" evidence="12">
        <dbReference type="Rhea" id="RHEA:76160"/>
    </physiologicalReaction>
</comment>
<organism evidence="15 16">
    <name type="scientific">Cohnella phaseoli</name>
    <dbReference type="NCBI Taxonomy" id="456490"/>
    <lineage>
        <taxon>Bacteria</taxon>
        <taxon>Bacillati</taxon>
        <taxon>Bacillota</taxon>
        <taxon>Bacilli</taxon>
        <taxon>Bacillales</taxon>
        <taxon>Paenibacillaceae</taxon>
        <taxon>Cohnella</taxon>
    </lineage>
</organism>
<evidence type="ECO:0000256" key="5">
    <source>
        <dbReference type="ARBA" id="ARBA00022723"/>
    </source>
</evidence>
<dbReference type="PANTHER" id="PTHR28259:SF16">
    <property type="entry name" value="FLUORIDE-SPECIFIC ION CHANNEL FLUC 2"/>
    <property type="match status" value="1"/>
</dbReference>
<evidence type="ECO:0000256" key="4">
    <source>
        <dbReference type="ARBA" id="ARBA00022692"/>
    </source>
</evidence>
<dbReference type="OrthoDB" id="9815830at2"/>
<proteinExistence type="inferred from homology"/>
<evidence type="ECO:0000313" key="16">
    <source>
        <dbReference type="Proteomes" id="UP000256977"/>
    </source>
</evidence>
<feature type="transmembrane region" description="Helical" evidence="14">
    <location>
        <begin position="63"/>
        <end position="81"/>
    </location>
</feature>
<feature type="transmembrane region" description="Helical" evidence="14">
    <location>
        <begin position="101"/>
        <end position="127"/>
    </location>
</feature>
<dbReference type="GO" id="GO:0062054">
    <property type="term" value="F:fluoride channel activity"/>
    <property type="evidence" value="ECO:0007669"/>
    <property type="project" value="UniProtKB-UniRule"/>
</dbReference>
<evidence type="ECO:0000256" key="14">
    <source>
        <dbReference type="HAMAP-Rule" id="MF_00454"/>
    </source>
</evidence>
<dbReference type="GO" id="GO:0046872">
    <property type="term" value="F:metal ion binding"/>
    <property type="evidence" value="ECO:0007669"/>
    <property type="project" value="UniProtKB-KW"/>
</dbReference>
<keyword evidence="7 14" id="KW-0915">Sodium</keyword>
<reference evidence="15 16" key="1">
    <citation type="submission" date="2018-07" db="EMBL/GenBank/DDBJ databases">
        <title>Genomic Encyclopedia of Type Strains, Phase III (KMG-III): the genomes of soil and plant-associated and newly described type strains.</title>
        <authorList>
            <person name="Whitman W."/>
        </authorList>
    </citation>
    <scope>NUCLEOTIDE SEQUENCE [LARGE SCALE GENOMIC DNA]</scope>
    <source>
        <strain evidence="15 16">CECT 7287</strain>
    </source>
</reference>
<keyword evidence="3 14" id="KW-1003">Cell membrane</keyword>
<evidence type="ECO:0000256" key="12">
    <source>
        <dbReference type="ARBA" id="ARBA00035585"/>
    </source>
</evidence>
<feature type="transmembrane region" description="Helical" evidence="14">
    <location>
        <begin position="36"/>
        <end position="56"/>
    </location>
</feature>
<accession>A0A3D9KIB7</accession>
<evidence type="ECO:0000256" key="2">
    <source>
        <dbReference type="ARBA" id="ARBA00022448"/>
    </source>
</evidence>
<evidence type="ECO:0000256" key="10">
    <source>
        <dbReference type="ARBA" id="ARBA00023303"/>
    </source>
</evidence>
<comment type="function">
    <text evidence="13 14">Fluoride-specific ion channel. Important for reducing fluoride concentration in the cell, thus reducing its toxicity.</text>
</comment>
<dbReference type="GO" id="GO:0005886">
    <property type="term" value="C:plasma membrane"/>
    <property type="evidence" value="ECO:0007669"/>
    <property type="project" value="UniProtKB-SubCell"/>
</dbReference>
<dbReference type="EMBL" id="QRDZ01000003">
    <property type="protein sequence ID" value="RED86248.1"/>
    <property type="molecule type" value="Genomic_DNA"/>
</dbReference>
<dbReference type="HAMAP" id="MF_00454">
    <property type="entry name" value="FluC"/>
    <property type="match status" value="1"/>
</dbReference>